<keyword evidence="2 16" id="KW-0813">Transport</keyword>
<feature type="binding site" evidence="15">
    <location>
        <position position="21"/>
    </location>
    <ligand>
        <name>Mg(2+)</name>
        <dbReference type="ChEBI" id="CHEBI:18420"/>
        <label>2</label>
    </ligand>
</feature>
<feature type="binding site" evidence="14">
    <location>
        <begin position="116"/>
        <end position="119"/>
    </location>
    <ligand>
        <name>GTP</name>
        <dbReference type="ChEBI" id="CHEBI:37565"/>
        <label>4</label>
    </ligand>
</feature>
<evidence type="ECO:0000313" key="18">
    <source>
        <dbReference type="EMBL" id="RKQ61772.1"/>
    </source>
</evidence>
<protein>
    <recommendedName>
        <fullName evidence="12 13">Ferrous iron transport protein B</fullName>
    </recommendedName>
</protein>
<keyword evidence="10 14" id="KW-0342">GTP-binding</keyword>
<evidence type="ECO:0000256" key="15">
    <source>
        <dbReference type="PIRSR" id="PIRSR603373-2"/>
    </source>
</evidence>
<comment type="similarity">
    <text evidence="16">Belongs to the TRAFAC class TrmE-Era-EngA-EngB-Septin-like GTPase superfamily. FeoB GTPase (TC 9.A.8) family.</text>
</comment>
<dbReference type="RefSeq" id="WP_121171104.1">
    <property type="nucleotide sequence ID" value="NZ_RBIE01000002.1"/>
</dbReference>
<feature type="binding site" evidence="15">
    <location>
        <position position="22"/>
    </location>
    <ligand>
        <name>Mg(2+)</name>
        <dbReference type="ChEBI" id="CHEBI:18420"/>
        <label>1</label>
    </ligand>
</feature>
<keyword evidence="19" id="KW-1185">Reference proteome</keyword>
<feature type="transmembrane region" description="Helical" evidence="16">
    <location>
        <begin position="649"/>
        <end position="669"/>
    </location>
</feature>
<dbReference type="PANTHER" id="PTHR43185">
    <property type="entry name" value="FERROUS IRON TRANSPORT PROTEIN B"/>
    <property type="match status" value="1"/>
</dbReference>
<evidence type="ECO:0000256" key="12">
    <source>
        <dbReference type="ARBA" id="ARBA00031200"/>
    </source>
</evidence>
<dbReference type="GO" id="GO:0005525">
    <property type="term" value="F:GTP binding"/>
    <property type="evidence" value="ECO:0007669"/>
    <property type="project" value="UniProtKB-KW"/>
</dbReference>
<dbReference type="PANTHER" id="PTHR43185:SF1">
    <property type="entry name" value="FE(2+) TRANSPORTER FEOB"/>
    <property type="match status" value="1"/>
</dbReference>
<dbReference type="PROSITE" id="PS51711">
    <property type="entry name" value="G_FEOB"/>
    <property type="match status" value="1"/>
</dbReference>
<dbReference type="GO" id="GO:0015093">
    <property type="term" value="F:ferrous iron transmembrane transporter activity"/>
    <property type="evidence" value="ECO:0007669"/>
    <property type="project" value="UniProtKB-UniRule"/>
</dbReference>
<dbReference type="AlphaFoldDB" id="A0A420W6P0"/>
<dbReference type="Gene3D" id="1.10.287.1770">
    <property type="match status" value="1"/>
</dbReference>
<dbReference type="SUPFAM" id="SSF52540">
    <property type="entry name" value="P-loop containing nucleoside triphosphate hydrolases"/>
    <property type="match status" value="1"/>
</dbReference>
<dbReference type="Pfam" id="PF07670">
    <property type="entry name" value="Gate"/>
    <property type="match status" value="2"/>
</dbReference>
<keyword evidence="11 16" id="KW-0472">Membrane</keyword>
<evidence type="ECO:0000256" key="7">
    <source>
        <dbReference type="ARBA" id="ARBA00022989"/>
    </source>
</evidence>
<dbReference type="GO" id="GO:0005886">
    <property type="term" value="C:plasma membrane"/>
    <property type="evidence" value="ECO:0007669"/>
    <property type="project" value="UniProtKB-SubCell"/>
</dbReference>
<keyword evidence="15" id="KW-0460">Magnesium</keyword>
<dbReference type="GO" id="GO:0046872">
    <property type="term" value="F:metal ion binding"/>
    <property type="evidence" value="ECO:0007669"/>
    <property type="project" value="UniProtKB-KW"/>
</dbReference>
<feature type="transmembrane region" description="Helical" evidence="16">
    <location>
        <begin position="462"/>
        <end position="482"/>
    </location>
</feature>
<evidence type="ECO:0000256" key="4">
    <source>
        <dbReference type="ARBA" id="ARBA00022496"/>
    </source>
</evidence>
<evidence type="ECO:0000256" key="8">
    <source>
        <dbReference type="ARBA" id="ARBA00023004"/>
    </source>
</evidence>
<keyword evidence="4 16" id="KW-0410">Iron transport</keyword>
<evidence type="ECO:0000256" key="16">
    <source>
        <dbReference type="RuleBase" id="RU362098"/>
    </source>
</evidence>
<evidence type="ECO:0000313" key="19">
    <source>
        <dbReference type="Proteomes" id="UP000280881"/>
    </source>
</evidence>
<organism evidence="18 19">
    <name type="scientific">Thermovibrio guaymasensis</name>
    <dbReference type="NCBI Taxonomy" id="240167"/>
    <lineage>
        <taxon>Bacteria</taxon>
        <taxon>Pseudomonadati</taxon>
        <taxon>Aquificota</taxon>
        <taxon>Aquificia</taxon>
        <taxon>Desulfurobacteriales</taxon>
        <taxon>Desulfurobacteriaceae</taxon>
        <taxon>Thermovibrio</taxon>
    </lineage>
</organism>
<keyword evidence="3" id="KW-1003">Cell membrane</keyword>
<feature type="binding site" evidence="15">
    <location>
        <position position="25"/>
    </location>
    <ligand>
        <name>Mg(2+)</name>
        <dbReference type="ChEBI" id="CHEBI:18420"/>
        <label>2</label>
    </ligand>
</feature>
<comment type="subcellular location">
    <subcellularLocation>
        <location evidence="16">Cell inner membrane</location>
        <topology evidence="16">Multi-pass membrane protein</topology>
    </subcellularLocation>
    <subcellularLocation>
        <location evidence="1">Cell membrane</location>
        <topology evidence="1">Multi-pass membrane protein</topology>
    </subcellularLocation>
</comment>
<dbReference type="PRINTS" id="PR00326">
    <property type="entry name" value="GTP1OBG"/>
</dbReference>
<gene>
    <name evidence="18" type="ORF">C7457_1219</name>
</gene>
<evidence type="ECO:0000256" key="1">
    <source>
        <dbReference type="ARBA" id="ARBA00004651"/>
    </source>
</evidence>
<dbReference type="InterPro" id="IPR006073">
    <property type="entry name" value="GTP-bd"/>
</dbReference>
<evidence type="ECO:0000256" key="9">
    <source>
        <dbReference type="ARBA" id="ARBA00023065"/>
    </source>
</evidence>
<dbReference type="Gene3D" id="3.40.50.300">
    <property type="entry name" value="P-loop containing nucleotide triphosphate hydrolases"/>
    <property type="match status" value="1"/>
</dbReference>
<feature type="transmembrane region" description="Helical" evidence="16">
    <location>
        <begin position="396"/>
        <end position="418"/>
    </location>
</feature>
<dbReference type="NCBIfam" id="TIGR00437">
    <property type="entry name" value="feoB"/>
    <property type="match status" value="1"/>
</dbReference>
<feature type="transmembrane region" description="Helical" evidence="16">
    <location>
        <begin position="352"/>
        <end position="376"/>
    </location>
</feature>
<feature type="binding site" evidence="14">
    <location>
        <begin position="10"/>
        <end position="17"/>
    </location>
    <ligand>
        <name>GTP</name>
        <dbReference type="ChEBI" id="CHEBI:37565"/>
        <label>1</label>
    </ligand>
</feature>
<feature type="transmembrane region" description="Helical" evidence="16">
    <location>
        <begin position="430"/>
        <end position="456"/>
    </location>
</feature>
<accession>A0A420W6P0</accession>
<evidence type="ECO:0000256" key="6">
    <source>
        <dbReference type="ARBA" id="ARBA00022741"/>
    </source>
</evidence>
<dbReference type="CDD" id="cd01879">
    <property type="entry name" value="FeoB"/>
    <property type="match status" value="1"/>
</dbReference>
<keyword evidence="7 16" id="KW-1133">Transmembrane helix</keyword>
<evidence type="ECO:0000256" key="11">
    <source>
        <dbReference type="ARBA" id="ARBA00023136"/>
    </source>
</evidence>
<dbReference type="InterPro" id="IPR030389">
    <property type="entry name" value="G_FEOB_dom"/>
</dbReference>
<keyword evidence="5 16" id="KW-0812">Transmembrane</keyword>
<keyword evidence="6 14" id="KW-0547">Nucleotide-binding</keyword>
<feature type="transmembrane region" description="Helical" evidence="16">
    <location>
        <begin position="617"/>
        <end position="637"/>
    </location>
</feature>
<dbReference type="InterPro" id="IPR003373">
    <property type="entry name" value="Fe2_transport_prot-B"/>
</dbReference>
<keyword evidence="15" id="KW-0479">Metal-binding</keyword>
<evidence type="ECO:0000256" key="13">
    <source>
        <dbReference type="NCBIfam" id="TIGR00437"/>
    </source>
</evidence>
<dbReference type="EMBL" id="RBIE01000002">
    <property type="protein sequence ID" value="RKQ61772.1"/>
    <property type="molecule type" value="Genomic_DNA"/>
</dbReference>
<evidence type="ECO:0000256" key="2">
    <source>
        <dbReference type="ARBA" id="ARBA00022448"/>
    </source>
</evidence>
<dbReference type="Pfam" id="PF07664">
    <property type="entry name" value="FeoB_C"/>
    <property type="match status" value="1"/>
</dbReference>
<feature type="transmembrane region" description="Helical" evidence="16">
    <location>
        <begin position="520"/>
        <end position="539"/>
    </location>
</feature>
<dbReference type="InterPro" id="IPR011640">
    <property type="entry name" value="Fe2_transport_prot_B_C"/>
</dbReference>
<reference evidence="18 19" key="1">
    <citation type="submission" date="2018-10" db="EMBL/GenBank/DDBJ databases">
        <title>Genomic Encyclopedia of Type Strains, Phase IV (KMG-IV): sequencing the most valuable type-strain genomes for metagenomic binning, comparative biology and taxonomic classification.</title>
        <authorList>
            <person name="Goeker M."/>
        </authorList>
    </citation>
    <scope>NUCLEOTIDE SEQUENCE [LARGE SCALE GENOMIC DNA]</scope>
    <source>
        <strain evidence="18 19">DSM 15521</strain>
    </source>
</reference>
<feature type="domain" description="FeoB-type G" evidence="17">
    <location>
        <begin position="3"/>
        <end position="165"/>
    </location>
</feature>
<keyword evidence="8 16" id="KW-0408">Iron</keyword>
<dbReference type="InterPro" id="IPR050860">
    <property type="entry name" value="FeoB_GTPase"/>
</dbReference>
<dbReference type="OrthoDB" id="9809127at2"/>
<dbReference type="Pfam" id="PF17910">
    <property type="entry name" value="FeoB_Cyto"/>
    <property type="match status" value="1"/>
</dbReference>
<comment type="function">
    <text evidence="16">Probable transporter of a GTP-driven Fe(2+) uptake system.</text>
</comment>
<comment type="caution">
    <text evidence="18">The sequence shown here is derived from an EMBL/GenBank/DDBJ whole genome shotgun (WGS) entry which is preliminary data.</text>
</comment>
<dbReference type="NCBIfam" id="TIGR00231">
    <property type="entry name" value="small_GTP"/>
    <property type="match status" value="1"/>
</dbReference>
<proteinExistence type="inferred from homology"/>
<name>A0A420W6P0_9BACT</name>
<dbReference type="InterPro" id="IPR041069">
    <property type="entry name" value="FeoB_Cyto"/>
</dbReference>
<dbReference type="Proteomes" id="UP000280881">
    <property type="component" value="Unassembled WGS sequence"/>
</dbReference>
<evidence type="ECO:0000256" key="10">
    <source>
        <dbReference type="ARBA" id="ARBA00023134"/>
    </source>
</evidence>
<dbReference type="Pfam" id="PF02421">
    <property type="entry name" value="FeoB_N"/>
    <property type="match status" value="1"/>
</dbReference>
<dbReference type="InterPro" id="IPR005225">
    <property type="entry name" value="Small_GTP-bd"/>
</dbReference>
<keyword evidence="9" id="KW-0406">Ion transport</keyword>
<evidence type="ECO:0000259" key="17">
    <source>
        <dbReference type="PROSITE" id="PS51711"/>
    </source>
</evidence>
<evidence type="ECO:0000256" key="14">
    <source>
        <dbReference type="PIRSR" id="PIRSR603373-1"/>
    </source>
</evidence>
<dbReference type="InterPro" id="IPR027417">
    <property type="entry name" value="P-loop_NTPase"/>
</dbReference>
<feature type="transmembrane region" description="Helical" evidence="16">
    <location>
        <begin position="288"/>
        <end position="307"/>
    </location>
</feature>
<dbReference type="InterPro" id="IPR011642">
    <property type="entry name" value="Gate_dom"/>
</dbReference>
<evidence type="ECO:0000256" key="5">
    <source>
        <dbReference type="ARBA" id="ARBA00022692"/>
    </source>
</evidence>
<evidence type="ECO:0000256" key="3">
    <source>
        <dbReference type="ARBA" id="ARBA00022475"/>
    </source>
</evidence>
<sequence length="672" mass="74829">MRRIRVALAGNPNVGKTAIMNALAGTSEKVGNWPGVTVQKKVGKYNFRGFEIELIDLPGIYSLTSYTLEEKVARNFLLKEDYDVVADVIDVTLLGRNLYLTLELLEMGIKPVIVLNKIDELENYGYTIDKSALEDVLKLPVVEVSATKRKGLEELSETFLRVATGDLKPEGFIPTYSEELENIISLIELRLKEELPQNFPFNLRWFAIKLLEKDPEIVDYLKEDFKKWEKILKEIESIEEEIKRRHRIDLPSFVARERFLLASRIATVAIRSVVELPIEKLSDKVDRIVTHPLTGIPIFFFIMWLVFKATFDLSAPISDLIDNLFSQTLPELVEKALSGAPPFIVSLVNDGVLAGVGAVLVFLPVLGILYFLMSILEDTGYMARAAALWDNFMRLFGLSGSSVIPMILGFGCNVPAVYATRAMRSSKQRLITMMIIPWISCSARLPVYAVFTAAFFSKNQSLVLLSLYGLGIALALLFALVLSKITGAKEECEFFIELPPYKPPAWNVVINQTWIELREFIFKAGTVIFAVSVFIWALASLPPGVSYAGEGSVVGYFGKLLLPVFEPLGITDWKPVVALIFGALAKEVVVGTLGTLYGTGEEGLEKALAQTFTPESALAYMVFTLLYIPCVATIAAIKQESGNWRYPLILVAVELTVAWIVAFTVYQMALLI</sequence>
<feature type="binding site" evidence="14">
    <location>
        <begin position="145"/>
        <end position="147"/>
    </location>
    <ligand>
        <name>GTP</name>
        <dbReference type="ChEBI" id="CHEBI:37565"/>
        <label>5</label>
    </ligand>
</feature>
<feature type="binding site" evidence="14">
    <location>
        <begin position="56"/>
        <end position="59"/>
    </location>
    <ligand>
        <name>GTP</name>
        <dbReference type="ChEBI" id="CHEBI:37565"/>
        <label>3</label>
    </ligand>
</feature>